<evidence type="ECO:0000313" key="9">
    <source>
        <dbReference type="EMBL" id="TDD04293.1"/>
    </source>
</evidence>
<dbReference type="InterPro" id="IPR051393">
    <property type="entry name" value="ABC_transporter_permease"/>
</dbReference>
<feature type="transmembrane region" description="Helical" evidence="7">
    <location>
        <begin position="126"/>
        <end position="146"/>
    </location>
</feature>
<feature type="transmembrane region" description="Helical" evidence="7">
    <location>
        <begin position="93"/>
        <end position="114"/>
    </location>
</feature>
<accession>A0A4R4VMQ9</accession>
<evidence type="ECO:0000256" key="3">
    <source>
        <dbReference type="ARBA" id="ARBA00022475"/>
    </source>
</evidence>
<keyword evidence="3" id="KW-1003">Cell membrane</keyword>
<dbReference type="InterPro" id="IPR000515">
    <property type="entry name" value="MetI-like"/>
</dbReference>
<dbReference type="PROSITE" id="PS50928">
    <property type="entry name" value="ABC_TM1"/>
    <property type="match status" value="1"/>
</dbReference>
<keyword evidence="10" id="KW-1185">Reference proteome</keyword>
<feature type="transmembrane region" description="Helical" evidence="7">
    <location>
        <begin position="174"/>
        <end position="196"/>
    </location>
</feature>
<feature type="domain" description="ABC transmembrane type-1" evidence="8">
    <location>
        <begin position="89"/>
        <end position="304"/>
    </location>
</feature>
<keyword evidence="4 7" id="KW-0812">Transmembrane</keyword>
<evidence type="ECO:0000313" key="10">
    <source>
        <dbReference type="Proteomes" id="UP000295258"/>
    </source>
</evidence>
<proteinExistence type="inferred from homology"/>
<evidence type="ECO:0000256" key="2">
    <source>
        <dbReference type="ARBA" id="ARBA00022448"/>
    </source>
</evidence>
<comment type="similarity">
    <text evidence="7">Belongs to the binding-protein-dependent transport system permease family.</text>
</comment>
<evidence type="ECO:0000256" key="4">
    <source>
        <dbReference type="ARBA" id="ARBA00022692"/>
    </source>
</evidence>
<keyword evidence="6 7" id="KW-0472">Membrane</keyword>
<evidence type="ECO:0000256" key="7">
    <source>
        <dbReference type="RuleBase" id="RU363032"/>
    </source>
</evidence>
<feature type="transmembrane region" description="Helical" evidence="7">
    <location>
        <begin position="30"/>
        <end position="53"/>
    </location>
</feature>
<dbReference type="GO" id="GO:0005886">
    <property type="term" value="C:plasma membrane"/>
    <property type="evidence" value="ECO:0007669"/>
    <property type="project" value="UniProtKB-SubCell"/>
</dbReference>
<dbReference type="Gene3D" id="1.10.3720.10">
    <property type="entry name" value="MetI-like"/>
    <property type="match status" value="1"/>
</dbReference>
<protein>
    <submittedName>
        <fullName evidence="9">Sugar ABC transporter permease</fullName>
    </submittedName>
</protein>
<dbReference type="AlphaFoldDB" id="A0A4R4VMQ9"/>
<sequence>MTTVADPGTAVRRPPGAAPPVWNRRRREALAGYAFVAPDLLGLMMFVGLPMVLSLGVSLFSADGFGGYTYVGLDNFRQMAEDTQLWQSVRVTLIYTLAFVPIGFVVSLGLALLVRDHFPGVGLVRTMFFLPHVISLVVVGIAWQFLLVDKQGAVATLLRPVGLGDTSFLGDPSLALGSLVAISIWFLMGYNMLILLGGLKDIPKEYEEAAGIDGATSWQKFRHVIWPLLRPTSFFVLVNSVVGSVTGLQAFDLVYVLTQGGPAGSTSSVVFYIYQQAFTFNNYGYAAALTTVVVGFLIAATGTMFGLTKGGRFDAG</sequence>
<dbReference type="PANTHER" id="PTHR30193:SF41">
    <property type="entry name" value="DIACETYLCHITOBIOSE UPTAKE SYSTEM PERMEASE PROTEIN NGCF"/>
    <property type="match status" value="1"/>
</dbReference>
<dbReference type="PANTHER" id="PTHR30193">
    <property type="entry name" value="ABC TRANSPORTER PERMEASE PROTEIN"/>
    <property type="match status" value="1"/>
</dbReference>
<comment type="subcellular location">
    <subcellularLocation>
        <location evidence="1 7">Cell membrane</location>
        <topology evidence="1 7">Multi-pass membrane protein</topology>
    </subcellularLocation>
</comment>
<dbReference type="RefSeq" id="WP_132596616.1">
    <property type="nucleotide sequence ID" value="NZ_SMKO01000047.1"/>
</dbReference>
<evidence type="ECO:0000256" key="1">
    <source>
        <dbReference type="ARBA" id="ARBA00004651"/>
    </source>
</evidence>
<feature type="transmembrane region" description="Helical" evidence="7">
    <location>
        <begin position="286"/>
        <end position="307"/>
    </location>
</feature>
<organism evidence="9 10">
    <name type="scientific">Nonomuraea deserti</name>
    <dbReference type="NCBI Taxonomy" id="1848322"/>
    <lineage>
        <taxon>Bacteria</taxon>
        <taxon>Bacillati</taxon>
        <taxon>Actinomycetota</taxon>
        <taxon>Actinomycetes</taxon>
        <taxon>Streptosporangiales</taxon>
        <taxon>Streptosporangiaceae</taxon>
        <taxon>Nonomuraea</taxon>
    </lineage>
</organism>
<keyword evidence="5 7" id="KW-1133">Transmembrane helix</keyword>
<comment type="caution">
    <text evidence="9">The sequence shown here is derived from an EMBL/GenBank/DDBJ whole genome shotgun (WGS) entry which is preliminary data.</text>
</comment>
<keyword evidence="2 7" id="KW-0813">Transport</keyword>
<dbReference type="SUPFAM" id="SSF161098">
    <property type="entry name" value="MetI-like"/>
    <property type="match status" value="1"/>
</dbReference>
<evidence type="ECO:0000259" key="8">
    <source>
        <dbReference type="PROSITE" id="PS50928"/>
    </source>
</evidence>
<name>A0A4R4VMQ9_9ACTN</name>
<dbReference type="EMBL" id="SMKO01000047">
    <property type="protein sequence ID" value="TDD04293.1"/>
    <property type="molecule type" value="Genomic_DNA"/>
</dbReference>
<gene>
    <name evidence="9" type="ORF">E1292_19310</name>
</gene>
<dbReference type="CDD" id="cd06261">
    <property type="entry name" value="TM_PBP2"/>
    <property type="match status" value="1"/>
</dbReference>
<evidence type="ECO:0000256" key="5">
    <source>
        <dbReference type="ARBA" id="ARBA00022989"/>
    </source>
</evidence>
<dbReference type="Proteomes" id="UP000295258">
    <property type="component" value="Unassembled WGS sequence"/>
</dbReference>
<dbReference type="GO" id="GO:0055085">
    <property type="term" value="P:transmembrane transport"/>
    <property type="evidence" value="ECO:0007669"/>
    <property type="project" value="InterPro"/>
</dbReference>
<evidence type="ECO:0000256" key="6">
    <source>
        <dbReference type="ARBA" id="ARBA00023136"/>
    </source>
</evidence>
<reference evidence="9 10" key="1">
    <citation type="submission" date="2019-03" db="EMBL/GenBank/DDBJ databases">
        <title>Draft genome sequences of novel Actinobacteria.</title>
        <authorList>
            <person name="Sahin N."/>
            <person name="Ay H."/>
            <person name="Saygin H."/>
        </authorList>
    </citation>
    <scope>NUCLEOTIDE SEQUENCE [LARGE SCALE GENOMIC DNA]</scope>
    <source>
        <strain evidence="9 10">KC310</strain>
    </source>
</reference>
<dbReference type="Pfam" id="PF00528">
    <property type="entry name" value="BPD_transp_1"/>
    <property type="match status" value="1"/>
</dbReference>
<dbReference type="InterPro" id="IPR035906">
    <property type="entry name" value="MetI-like_sf"/>
</dbReference>